<protein>
    <submittedName>
        <fullName evidence="1">Uncharacterized protein</fullName>
    </submittedName>
</protein>
<evidence type="ECO:0000313" key="1">
    <source>
        <dbReference type="EMBL" id="DAG01193.1"/>
    </source>
</evidence>
<dbReference type="InterPro" id="IPR046558">
    <property type="entry name" value="DUF6712"/>
</dbReference>
<reference evidence="1" key="1">
    <citation type="journal article" date="2021" name="Proc. Natl. Acad. Sci. U.S.A.">
        <title>A Catalog of Tens of Thousands of Viruses from Human Metagenomes Reveals Hidden Associations with Chronic Diseases.</title>
        <authorList>
            <person name="Tisza M.J."/>
            <person name="Buck C.B."/>
        </authorList>
    </citation>
    <scope>NUCLEOTIDE SEQUENCE</scope>
    <source>
        <strain evidence="1">Ctt0c4</strain>
    </source>
</reference>
<dbReference type="Pfam" id="PF20459">
    <property type="entry name" value="DUF6712"/>
    <property type="match status" value="1"/>
</dbReference>
<organism evidence="1">
    <name type="scientific">Siphoviridae sp. ctt0c4</name>
    <dbReference type="NCBI Taxonomy" id="2825702"/>
    <lineage>
        <taxon>Viruses</taxon>
        <taxon>Duplodnaviria</taxon>
        <taxon>Heunggongvirae</taxon>
        <taxon>Uroviricota</taxon>
        <taxon>Caudoviricetes</taxon>
    </lineage>
</organism>
<sequence length="178" mass="19835">MANFANVIKKFRDIFNIAADVKDSEINKVIQEADKLDIKQGLCGDTFIKVPASFGGGLDGGDIPDSSTSDDAYSLTVDVGEESYEIVPLSTILCYYAFARYVKDADQKSTSTGFKIPGYSASVIVPDNSKSRRYEAEKGKADAFLEDFHTVYEKYKESIKPQENECCKPQKYRICFIN</sequence>
<proteinExistence type="predicted"/>
<dbReference type="EMBL" id="BK016188">
    <property type="protein sequence ID" value="DAG01193.1"/>
    <property type="molecule type" value="Genomic_DNA"/>
</dbReference>
<name>A0A8S5V387_9CAUD</name>
<accession>A0A8S5V387</accession>